<accession>A0A7R9JPV0</accession>
<evidence type="ECO:0000313" key="7">
    <source>
        <dbReference type="EMBL" id="CAD7586998.1"/>
    </source>
</evidence>
<evidence type="ECO:0000256" key="3">
    <source>
        <dbReference type="ARBA" id="ARBA00022490"/>
    </source>
</evidence>
<feature type="domain" description="NAA35-like N-terminal" evidence="5">
    <location>
        <begin position="44"/>
        <end position="136"/>
    </location>
</feature>
<protein>
    <recommendedName>
        <fullName evidence="4">Protein MAK10 homolog</fullName>
    </recommendedName>
</protein>
<name>A0A7R9JPV0_TIMGE</name>
<proteinExistence type="inferred from homology"/>
<dbReference type="EMBL" id="OE839377">
    <property type="protein sequence ID" value="CAD7586998.1"/>
    <property type="molecule type" value="Genomic_DNA"/>
</dbReference>
<dbReference type="Pfam" id="PF04112">
    <property type="entry name" value="Mak10"/>
    <property type="match status" value="1"/>
</dbReference>
<evidence type="ECO:0000256" key="4">
    <source>
        <dbReference type="ARBA" id="ARBA00030494"/>
    </source>
</evidence>
<evidence type="ECO:0000256" key="1">
    <source>
        <dbReference type="ARBA" id="ARBA00004496"/>
    </source>
</evidence>
<dbReference type="PANTHER" id="PTHR21373">
    <property type="entry name" value="GLUCOSE REPRESSIBLE PROTEIN MAK10"/>
    <property type="match status" value="1"/>
</dbReference>
<dbReference type="InterPro" id="IPR007244">
    <property type="entry name" value="Naa35_N"/>
</dbReference>
<evidence type="ECO:0000259" key="5">
    <source>
        <dbReference type="Pfam" id="PF04112"/>
    </source>
</evidence>
<evidence type="ECO:0000259" key="6">
    <source>
        <dbReference type="Pfam" id="PF25789"/>
    </source>
</evidence>
<feature type="domain" description="NAA35-like TPR repeats" evidence="6">
    <location>
        <begin position="310"/>
        <end position="627"/>
    </location>
</feature>
<dbReference type="Pfam" id="PF25789">
    <property type="entry name" value="TPR_NAA35"/>
    <property type="match status" value="1"/>
</dbReference>
<dbReference type="AlphaFoldDB" id="A0A7R9JPV0"/>
<reference evidence="7" key="1">
    <citation type="submission" date="2020-11" db="EMBL/GenBank/DDBJ databases">
        <authorList>
            <person name="Tran Van P."/>
        </authorList>
    </citation>
    <scope>NUCLEOTIDE SEQUENCE</scope>
</reference>
<dbReference type="InterPro" id="IPR057983">
    <property type="entry name" value="NAA35-like_N"/>
</dbReference>
<keyword evidence="3" id="KW-0963">Cytoplasm</keyword>
<dbReference type="GO" id="GO:0031417">
    <property type="term" value="C:NatC complex"/>
    <property type="evidence" value="ECO:0007669"/>
    <property type="project" value="InterPro"/>
</dbReference>
<dbReference type="InterPro" id="IPR057982">
    <property type="entry name" value="TPR_NAA35"/>
</dbReference>
<gene>
    <name evidence="7" type="ORF">TGEB3V08_LOCUS1241</name>
</gene>
<comment type="similarity">
    <text evidence="2">Belongs to the MAK10 family.</text>
</comment>
<organism evidence="7">
    <name type="scientific">Timema genevievae</name>
    <name type="common">Walking stick</name>
    <dbReference type="NCBI Taxonomy" id="629358"/>
    <lineage>
        <taxon>Eukaryota</taxon>
        <taxon>Metazoa</taxon>
        <taxon>Ecdysozoa</taxon>
        <taxon>Arthropoda</taxon>
        <taxon>Hexapoda</taxon>
        <taxon>Insecta</taxon>
        <taxon>Pterygota</taxon>
        <taxon>Neoptera</taxon>
        <taxon>Polyneoptera</taxon>
        <taxon>Phasmatodea</taxon>
        <taxon>Timematodea</taxon>
        <taxon>Timematoidea</taxon>
        <taxon>Timematidae</taxon>
        <taxon>Timema</taxon>
    </lineage>
</organism>
<evidence type="ECO:0000256" key="2">
    <source>
        <dbReference type="ARBA" id="ARBA00006289"/>
    </source>
</evidence>
<sequence>MLRIGHGYGMGSDSVPNQLLPEVHYNWVDVTDEFFIAVKDLELGELLHDESFGLFEAMSAIEMMDPKMDAGMLCNRGSKTALNFDQAVQTGALKLQDLTLAEQIGIIDCTLACLVSWLEGHSLAQTVFTNLYLHRPHQIGDRALVYEEEDFQSMVYGYRLVPDVSEPRALGMLKEVEDELHRRVRNSNKPSSASPHAEHEDVVALYSRIKFMRLLYQVLSTLPRREQPALADCQRLLASCSELLTSMQRTVGRGVQPHTESDHPSIMGFDPLVNQRLLPPTFPRYTKIKSRVEALDYFEELLNRLKLVCKITSQTSFHNALAKEYVDTFLTHCVRPFGNLVQLCGHNRARQRDKLAHLLEDFATLQDEAERVDAYLHNLSLKSDSPRPHLACFGTWILYHTLRIMIMYLLSGFELELYSNHEYHYIFWYLYEFLYGWLVSALSRADSFLTEQEAMAEIHKGRGTKKNKSKKKKTRPYGREITIYQALQNICGGFYKAMVGFRLDGKIKLPHPEFDNEQVRYEHRFAPFASLMTPPPVQYVEFRDMTSLLRYEQPPSSSNLYLAGCQNFHKARALLETINTPDQEVNDLLKVAKTNFVVLKILAGGHKKDSTVPPEFDFTSHHHFPIIKLV</sequence>
<dbReference type="PANTHER" id="PTHR21373:SF0">
    <property type="entry name" value="N-ALPHA-ACETYLTRANSFERASE 35, NATC AUXILIARY SUBUNIT"/>
    <property type="match status" value="1"/>
</dbReference>
<comment type="subcellular location">
    <subcellularLocation>
        <location evidence="1">Cytoplasm</location>
    </subcellularLocation>
</comment>